<gene>
    <name evidence="2" type="ORF">V6590_03480</name>
</gene>
<evidence type="ECO:0000256" key="1">
    <source>
        <dbReference type="RuleBase" id="RU003860"/>
    </source>
</evidence>
<evidence type="ECO:0000313" key="2">
    <source>
        <dbReference type="EMBL" id="MEH7827198.1"/>
    </source>
</evidence>
<name>A0ABU8BSF5_9RHOB</name>
<dbReference type="Gene3D" id="3.30.300.90">
    <property type="entry name" value="BolA-like"/>
    <property type="match status" value="1"/>
</dbReference>
<dbReference type="InterPro" id="IPR036065">
    <property type="entry name" value="BolA-like_sf"/>
</dbReference>
<dbReference type="PANTHER" id="PTHR46230">
    <property type="match status" value="1"/>
</dbReference>
<dbReference type="PANTHER" id="PTHR46230:SF7">
    <property type="entry name" value="BOLA-LIKE PROTEIN 1"/>
    <property type="match status" value="1"/>
</dbReference>
<comment type="caution">
    <text evidence="2">The sequence shown here is derived from an EMBL/GenBank/DDBJ whole genome shotgun (WGS) entry which is preliminary data.</text>
</comment>
<dbReference type="SUPFAM" id="SSF82657">
    <property type="entry name" value="BolA-like"/>
    <property type="match status" value="1"/>
</dbReference>
<dbReference type="Pfam" id="PF01722">
    <property type="entry name" value="BolA"/>
    <property type="match status" value="1"/>
</dbReference>
<dbReference type="EMBL" id="JBALHR010000002">
    <property type="protein sequence ID" value="MEH7827198.1"/>
    <property type="molecule type" value="Genomic_DNA"/>
</dbReference>
<reference evidence="2" key="1">
    <citation type="submission" date="2024-02" db="EMBL/GenBank/DDBJ databases">
        <title>Genome sequences of strain Gemmobacter sp. JM10B15.</title>
        <authorList>
            <person name="Zhang M."/>
        </authorList>
    </citation>
    <scope>NUCLEOTIDE SEQUENCE</scope>
    <source>
        <strain evidence="2">JM10B15</strain>
    </source>
</reference>
<protein>
    <submittedName>
        <fullName evidence="2">BolA family protein</fullName>
    </submittedName>
</protein>
<evidence type="ECO:0000313" key="3">
    <source>
        <dbReference type="Proteomes" id="UP001431963"/>
    </source>
</evidence>
<organism evidence="2 3">
    <name type="scientific">Gemmobacter denitrificans</name>
    <dbReference type="NCBI Taxonomy" id="3123040"/>
    <lineage>
        <taxon>Bacteria</taxon>
        <taxon>Pseudomonadati</taxon>
        <taxon>Pseudomonadota</taxon>
        <taxon>Alphaproteobacteria</taxon>
        <taxon>Rhodobacterales</taxon>
        <taxon>Paracoccaceae</taxon>
        <taxon>Gemmobacter</taxon>
    </lineage>
</organism>
<dbReference type="RefSeq" id="WP_335419611.1">
    <property type="nucleotide sequence ID" value="NZ_JBALHR010000002.1"/>
</dbReference>
<comment type="similarity">
    <text evidence="1">Belongs to the BolA/IbaG family.</text>
</comment>
<proteinExistence type="inferred from homology"/>
<dbReference type="InterPro" id="IPR002634">
    <property type="entry name" value="BolA"/>
</dbReference>
<dbReference type="PIRSF" id="PIRSF003113">
    <property type="entry name" value="BolA"/>
    <property type="match status" value="1"/>
</dbReference>
<keyword evidence="3" id="KW-1185">Reference proteome</keyword>
<sequence>MAIKDEIELRLRAAFALDVLEIQDDSEKHRGHGGWREGGETHFNITLRAPELAAMTRVARHRAVHRALGDLTTRIHALALDIG</sequence>
<accession>A0ABU8BSF5</accession>
<dbReference type="Proteomes" id="UP001431963">
    <property type="component" value="Unassembled WGS sequence"/>
</dbReference>